<reference evidence="2 3" key="1">
    <citation type="submission" date="2021-03" db="EMBL/GenBank/DDBJ databases">
        <title>Genomic Encyclopedia of Type Strains, Phase IV (KMG-IV): sequencing the most valuable type-strain genomes for metagenomic binning, comparative biology and taxonomic classification.</title>
        <authorList>
            <person name="Goeker M."/>
        </authorList>
    </citation>
    <scope>NUCLEOTIDE SEQUENCE [LARGE SCALE GENOMIC DNA]</scope>
    <source>
        <strain evidence="2 3">DSM 15596</strain>
    </source>
</reference>
<feature type="transmembrane region" description="Helical" evidence="1">
    <location>
        <begin position="83"/>
        <end position="103"/>
    </location>
</feature>
<keyword evidence="1" id="KW-1133">Transmembrane helix</keyword>
<dbReference type="GeneID" id="95404683"/>
<gene>
    <name evidence="2" type="ORF">J2Z18_002702</name>
</gene>
<organism evidence="2 3">
    <name type="scientific">Paenibacillus lactis</name>
    <dbReference type="NCBI Taxonomy" id="228574"/>
    <lineage>
        <taxon>Bacteria</taxon>
        <taxon>Bacillati</taxon>
        <taxon>Bacillota</taxon>
        <taxon>Bacilli</taxon>
        <taxon>Bacillales</taxon>
        <taxon>Paenibacillaceae</taxon>
        <taxon>Paenibacillus</taxon>
    </lineage>
</organism>
<sequence>MKQIWINRSVIGMVFLSAFLSITAGIMYLSSSWISFSFLGPEVGSETAVTSFWAGVSIVIGIGLAGTALNMARIREGDAPENIALFLTLCLSIIQLPPLFLWFGVLTVVANGEALWAILIHLMLMAAGSINAVLLVKIGRISYR</sequence>
<comment type="caution">
    <text evidence="2">The sequence shown here is derived from an EMBL/GenBank/DDBJ whole genome shotgun (WGS) entry which is preliminary data.</text>
</comment>
<dbReference type="EMBL" id="JAGGKI010000006">
    <property type="protein sequence ID" value="MBP1893599.1"/>
    <property type="molecule type" value="Genomic_DNA"/>
</dbReference>
<name>A0ABS4FBG5_9BACL</name>
<feature type="transmembrane region" description="Helical" evidence="1">
    <location>
        <begin position="51"/>
        <end position="71"/>
    </location>
</feature>
<dbReference type="RefSeq" id="WP_007128295.1">
    <property type="nucleotide sequence ID" value="NZ_JAGGKI010000006.1"/>
</dbReference>
<protein>
    <submittedName>
        <fullName evidence="2">Uncharacterized protein</fullName>
    </submittedName>
</protein>
<feature type="transmembrane region" description="Helical" evidence="1">
    <location>
        <begin position="115"/>
        <end position="136"/>
    </location>
</feature>
<accession>A0ABS4FBG5</accession>
<dbReference type="Proteomes" id="UP000706926">
    <property type="component" value="Unassembled WGS sequence"/>
</dbReference>
<keyword evidence="1" id="KW-0472">Membrane</keyword>
<proteinExistence type="predicted"/>
<feature type="transmembrane region" description="Helical" evidence="1">
    <location>
        <begin position="12"/>
        <end position="31"/>
    </location>
</feature>
<evidence type="ECO:0000313" key="3">
    <source>
        <dbReference type="Proteomes" id="UP000706926"/>
    </source>
</evidence>
<evidence type="ECO:0000313" key="2">
    <source>
        <dbReference type="EMBL" id="MBP1893599.1"/>
    </source>
</evidence>
<evidence type="ECO:0000256" key="1">
    <source>
        <dbReference type="SAM" id="Phobius"/>
    </source>
</evidence>
<keyword evidence="1" id="KW-0812">Transmembrane</keyword>
<keyword evidence="3" id="KW-1185">Reference proteome</keyword>